<feature type="transmembrane region" description="Helical" evidence="2">
    <location>
        <begin position="12"/>
        <end position="33"/>
    </location>
</feature>
<proteinExistence type="predicted"/>
<name>A0A7S3GI14_9EUKA</name>
<feature type="transmembrane region" description="Helical" evidence="2">
    <location>
        <begin position="79"/>
        <end position="99"/>
    </location>
</feature>
<dbReference type="InterPro" id="IPR029058">
    <property type="entry name" value="AB_hydrolase_fold"/>
</dbReference>
<feature type="region of interest" description="Disordered" evidence="1">
    <location>
        <begin position="131"/>
        <end position="156"/>
    </location>
</feature>
<evidence type="ECO:0000256" key="2">
    <source>
        <dbReference type="SAM" id="Phobius"/>
    </source>
</evidence>
<evidence type="ECO:0000313" key="3">
    <source>
        <dbReference type="EMBL" id="CAE0266958.1"/>
    </source>
</evidence>
<evidence type="ECO:0000256" key="1">
    <source>
        <dbReference type="SAM" id="MobiDB-lite"/>
    </source>
</evidence>
<gene>
    <name evidence="3" type="ORF">PBIL07802_LOCUS29300</name>
</gene>
<feature type="transmembrane region" description="Helical" evidence="2">
    <location>
        <begin position="105"/>
        <end position="125"/>
    </location>
</feature>
<feature type="transmembrane region" description="Helical" evidence="2">
    <location>
        <begin position="159"/>
        <end position="183"/>
    </location>
</feature>
<keyword evidence="2" id="KW-1133">Transmembrane helix</keyword>
<dbReference type="SUPFAM" id="SSF53474">
    <property type="entry name" value="alpha/beta-Hydrolases"/>
    <property type="match status" value="1"/>
</dbReference>
<accession>A0A7S3GI14</accession>
<sequence>MPLSPPQLRTLAVASSASIGVVSLIGFTAQIVFALNMGPVVNFPFFMDIWTCLFSLFFAIQILYLYFKQFSSRYDWRSDLAYYIIAASISVFQVLGAFLGSRWDAGLWGFLLLATVALDIVMIVAKKNGGGTGTGEESGYVHSNKDGHKSSKRSGGRRCLSCFNTFMKILAFIPFAFMLGGTWTQAVGWLSYPPRGTFVKITTDLGVQQDIHVLCMGPINASLPVMILDCGGGGHSMSDLWALQMSLSSNYSRRVCSYDPPGTAWSSYSAPQEGNYLEKVLQQLPSAYPDAVPPYILYGTMDDATNRIYEYALDHPSNVKALIPVQPNIVPEFLPNKIVLGWTEQQMLSYARGAFAGREIFGNVIRAFGVQWGLMSIFAPPNPNYIPQDRATEHAFLNGWNAKQWTTNVATLVSWVDDPSLAFAPSVYLTNRTLASDIPVHVIADKTPNATQTCIDRRQPLTSDNCKIIAMQIELQIDGLRAMSNITASSTLTRCERPTCTGFFAFYFAQNLGWTVSLVMQLIGSITV</sequence>
<organism evidence="3">
    <name type="scientific">Palpitomonas bilix</name>
    <dbReference type="NCBI Taxonomy" id="652834"/>
    <lineage>
        <taxon>Eukaryota</taxon>
        <taxon>Eukaryota incertae sedis</taxon>
    </lineage>
</organism>
<keyword evidence="2" id="KW-0472">Membrane</keyword>
<dbReference type="EMBL" id="HBIB01044787">
    <property type="protein sequence ID" value="CAE0266958.1"/>
    <property type="molecule type" value="Transcribed_RNA"/>
</dbReference>
<keyword evidence="2" id="KW-0812">Transmembrane</keyword>
<dbReference type="AlphaFoldDB" id="A0A7S3GI14"/>
<dbReference type="Gene3D" id="3.40.50.1820">
    <property type="entry name" value="alpha/beta hydrolase"/>
    <property type="match status" value="1"/>
</dbReference>
<feature type="transmembrane region" description="Helical" evidence="2">
    <location>
        <begin position="45"/>
        <end position="67"/>
    </location>
</feature>
<protein>
    <submittedName>
        <fullName evidence="3">Uncharacterized protein</fullName>
    </submittedName>
</protein>
<reference evidence="3" key="1">
    <citation type="submission" date="2021-01" db="EMBL/GenBank/DDBJ databases">
        <authorList>
            <person name="Corre E."/>
            <person name="Pelletier E."/>
            <person name="Niang G."/>
            <person name="Scheremetjew M."/>
            <person name="Finn R."/>
            <person name="Kale V."/>
            <person name="Holt S."/>
            <person name="Cochrane G."/>
            <person name="Meng A."/>
            <person name="Brown T."/>
            <person name="Cohen L."/>
        </authorList>
    </citation>
    <scope>NUCLEOTIDE SEQUENCE</scope>
    <source>
        <strain evidence="3">NIES-2562</strain>
    </source>
</reference>